<dbReference type="InterPro" id="IPR023267">
    <property type="entry name" value="RCMT"/>
</dbReference>
<name>A0A9D9E6H6_9BACT</name>
<proteinExistence type="inferred from homology"/>
<dbReference type="InterPro" id="IPR027391">
    <property type="entry name" value="Nol1_Nop2_Fmu_2"/>
</dbReference>
<dbReference type="GO" id="GO:0008173">
    <property type="term" value="F:RNA methyltransferase activity"/>
    <property type="evidence" value="ECO:0007669"/>
    <property type="project" value="InterPro"/>
</dbReference>
<gene>
    <name evidence="8" type="ORF">IAC54_03375</name>
</gene>
<evidence type="ECO:0000256" key="1">
    <source>
        <dbReference type="ARBA" id="ARBA00022490"/>
    </source>
</evidence>
<dbReference type="PROSITE" id="PS51686">
    <property type="entry name" value="SAM_MT_RSMB_NOP"/>
    <property type="match status" value="1"/>
</dbReference>
<keyword evidence="2 6" id="KW-0489">Methyltransferase</keyword>
<sequence length="463" mass="51840">MNLPEEFTRSMAALLGEEYPLFNSSLTQSPPVSIRLNPGKTYPLDDTYEKVPWCDTGYYLPGRLPFTFDPLFHTGVYYVQEASSMFVGYILRQLIKEPVILLDLCAAPGGKTTLALSSLPQGSFVISNEYVPQRAVILAENVIKWGNPYCAVTNASPADYGKLEEAFDVLMIDAPCSGEGMFRKDPASITEWSPRNIKNCVQRQRTIINDVWNSLRPGGIAIYSTCTYNTDENEDMAEYLCRELGCKPVSVSYPQEWGITRQLKGDIPFYRFLPHKTRGEGFSATVVRKPDESRTTVRKGVRVGKNADIKIPAEVKSMMRTPEAYKFGTYAGGAIYALPKEITLPSHFPGNIKLLHAGITVAEPKGKDWIPHHSLLSTFEYRRDAFPDIPLTIDEARAYLRREALPRTATGRGHATVSYAGVPIGWVKQVGVRSNNLYPQEWRIRSSHTPEDDNVLSVKTRAI</sequence>
<feature type="binding site" evidence="6">
    <location>
        <begin position="105"/>
        <end position="111"/>
    </location>
    <ligand>
        <name>S-adenosyl-L-methionine</name>
        <dbReference type="ChEBI" id="CHEBI:59789"/>
    </ligand>
</feature>
<evidence type="ECO:0000313" key="8">
    <source>
        <dbReference type="EMBL" id="MBO8437924.1"/>
    </source>
</evidence>
<evidence type="ECO:0000256" key="6">
    <source>
        <dbReference type="PROSITE-ProRule" id="PRU01023"/>
    </source>
</evidence>
<dbReference type="InterPro" id="IPR001678">
    <property type="entry name" value="MeTrfase_RsmB-F_NOP2_dom"/>
</dbReference>
<reference evidence="8" key="2">
    <citation type="journal article" date="2021" name="PeerJ">
        <title>Extensive microbial diversity within the chicken gut microbiome revealed by metagenomics and culture.</title>
        <authorList>
            <person name="Gilroy R."/>
            <person name="Ravi A."/>
            <person name="Getino M."/>
            <person name="Pursley I."/>
            <person name="Horton D.L."/>
            <person name="Alikhan N.F."/>
            <person name="Baker D."/>
            <person name="Gharbi K."/>
            <person name="Hall N."/>
            <person name="Watson M."/>
            <person name="Adriaenssens E.M."/>
            <person name="Foster-Nyarko E."/>
            <person name="Jarju S."/>
            <person name="Secka A."/>
            <person name="Antonio M."/>
            <person name="Oren A."/>
            <person name="Chaudhuri R.R."/>
            <person name="La Ragione R."/>
            <person name="Hildebrand F."/>
            <person name="Pallen M.J."/>
        </authorList>
    </citation>
    <scope>NUCLEOTIDE SEQUENCE</scope>
    <source>
        <strain evidence="8">G3-4614</strain>
    </source>
</reference>
<evidence type="ECO:0000256" key="4">
    <source>
        <dbReference type="ARBA" id="ARBA00022691"/>
    </source>
</evidence>
<dbReference type="Pfam" id="PF17125">
    <property type="entry name" value="Methyltr_RsmF_N"/>
    <property type="match status" value="1"/>
</dbReference>
<keyword evidence="4 6" id="KW-0949">S-adenosyl-L-methionine</keyword>
<protein>
    <submittedName>
        <fullName evidence="8">rRNA cytosine-C5-methyltransferase</fullName>
    </submittedName>
</protein>
<dbReference type="InterPro" id="IPR029063">
    <property type="entry name" value="SAM-dependent_MTases_sf"/>
</dbReference>
<dbReference type="Pfam" id="PF13636">
    <property type="entry name" value="Methyltranf_PUA"/>
    <property type="match status" value="1"/>
</dbReference>
<dbReference type="PANTHER" id="PTHR22807:SF30">
    <property type="entry name" value="28S RRNA (CYTOSINE(4447)-C(5))-METHYLTRANSFERASE-RELATED"/>
    <property type="match status" value="1"/>
</dbReference>
<dbReference type="EMBL" id="JADIMW010000033">
    <property type="protein sequence ID" value="MBO8437924.1"/>
    <property type="molecule type" value="Genomic_DNA"/>
</dbReference>
<accession>A0A9D9E6H6</accession>
<dbReference type="GO" id="GO:0003723">
    <property type="term" value="F:RNA binding"/>
    <property type="evidence" value="ECO:0007669"/>
    <property type="project" value="UniProtKB-UniRule"/>
</dbReference>
<comment type="caution">
    <text evidence="8">The sequence shown here is derived from an EMBL/GenBank/DDBJ whole genome shotgun (WGS) entry which is preliminary data.</text>
</comment>
<evidence type="ECO:0000256" key="3">
    <source>
        <dbReference type="ARBA" id="ARBA00022679"/>
    </source>
</evidence>
<dbReference type="Pfam" id="PF01189">
    <property type="entry name" value="Methyltr_RsmB-F"/>
    <property type="match status" value="1"/>
</dbReference>
<dbReference type="GO" id="GO:0001510">
    <property type="term" value="P:RNA methylation"/>
    <property type="evidence" value="ECO:0007669"/>
    <property type="project" value="InterPro"/>
</dbReference>
<comment type="similarity">
    <text evidence="6">Belongs to the class I-like SAM-binding methyltransferase superfamily. RsmB/NOP family.</text>
</comment>
<dbReference type="Proteomes" id="UP000823636">
    <property type="component" value="Unassembled WGS sequence"/>
</dbReference>
<evidence type="ECO:0000256" key="2">
    <source>
        <dbReference type="ARBA" id="ARBA00022603"/>
    </source>
</evidence>
<keyword evidence="1" id="KW-0963">Cytoplasm</keyword>
<feature type="domain" description="SAM-dependent MTase RsmB/NOP-type" evidence="7">
    <location>
        <begin position="1"/>
        <end position="290"/>
    </location>
</feature>
<dbReference type="SUPFAM" id="SSF53335">
    <property type="entry name" value="S-adenosyl-L-methionine-dependent methyltransferases"/>
    <property type="match status" value="1"/>
</dbReference>
<dbReference type="InterPro" id="IPR049560">
    <property type="entry name" value="MeTrfase_RsmB-F_NOP2_cat"/>
</dbReference>
<feature type="binding site" evidence="6">
    <location>
        <position position="129"/>
    </location>
    <ligand>
        <name>S-adenosyl-L-methionine</name>
        <dbReference type="ChEBI" id="CHEBI:59789"/>
    </ligand>
</feature>
<keyword evidence="3 6" id="KW-0808">Transferase</keyword>
<dbReference type="Gene3D" id="3.30.70.1170">
    <property type="entry name" value="Sun protein, domain 3"/>
    <property type="match status" value="1"/>
</dbReference>
<organism evidence="8 9">
    <name type="scientific">Candidatus Caccoplasma merdipullorum</name>
    <dbReference type="NCBI Taxonomy" id="2840718"/>
    <lineage>
        <taxon>Bacteria</taxon>
        <taxon>Pseudomonadati</taxon>
        <taxon>Bacteroidota</taxon>
        <taxon>Bacteroidia</taxon>
        <taxon>Bacteroidales</taxon>
        <taxon>Bacteroidaceae</taxon>
        <taxon>Bacteroidaceae incertae sedis</taxon>
        <taxon>Candidatus Caccoplasma</taxon>
    </lineage>
</organism>
<dbReference type="Gene3D" id="2.30.130.60">
    <property type="match status" value="1"/>
</dbReference>
<dbReference type="Gene3D" id="3.40.50.150">
    <property type="entry name" value="Vaccinia Virus protein VP39"/>
    <property type="match status" value="1"/>
</dbReference>
<dbReference type="PRINTS" id="PR02008">
    <property type="entry name" value="RCMTFAMILY"/>
</dbReference>
<feature type="active site" description="Nucleophile" evidence="6">
    <location>
        <position position="226"/>
    </location>
</feature>
<keyword evidence="5 6" id="KW-0694">RNA-binding</keyword>
<reference evidence="8" key="1">
    <citation type="submission" date="2020-10" db="EMBL/GenBank/DDBJ databases">
        <authorList>
            <person name="Gilroy R."/>
        </authorList>
    </citation>
    <scope>NUCLEOTIDE SEQUENCE</scope>
    <source>
        <strain evidence="8">G3-4614</strain>
    </source>
</reference>
<evidence type="ECO:0000313" key="9">
    <source>
        <dbReference type="Proteomes" id="UP000823636"/>
    </source>
</evidence>
<dbReference type="InterPro" id="IPR031341">
    <property type="entry name" value="Methyltr_RsmF_N"/>
</dbReference>
<evidence type="ECO:0000259" key="7">
    <source>
        <dbReference type="PROSITE" id="PS51686"/>
    </source>
</evidence>
<feature type="binding site" evidence="6">
    <location>
        <position position="173"/>
    </location>
    <ligand>
        <name>S-adenosyl-L-methionine</name>
        <dbReference type="ChEBI" id="CHEBI:59789"/>
    </ligand>
</feature>
<dbReference type="AlphaFoldDB" id="A0A9D9E6H6"/>
<dbReference type="PANTHER" id="PTHR22807">
    <property type="entry name" value="NOP2 YEAST -RELATED NOL1/NOP2/FMU SUN DOMAIN-CONTAINING"/>
    <property type="match status" value="1"/>
</dbReference>
<comment type="caution">
    <text evidence="6">Lacks conserved residue(s) required for the propagation of feature annotation.</text>
</comment>
<evidence type="ECO:0000256" key="5">
    <source>
        <dbReference type="ARBA" id="ARBA00022884"/>
    </source>
</evidence>